<name>A0A2A6BQP2_PRIPA</name>
<reference evidence="2" key="1">
    <citation type="journal article" date="2008" name="Nat. Genet.">
        <title>The Pristionchus pacificus genome provides a unique perspective on nematode lifestyle and parasitism.</title>
        <authorList>
            <person name="Dieterich C."/>
            <person name="Clifton S.W."/>
            <person name="Schuster L.N."/>
            <person name="Chinwalla A."/>
            <person name="Delehaunty K."/>
            <person name="Dinkelacker I."/>
            <person name="Fulton L."/>
            <person name="Fulton R."/>
            <person name="Godfrey J."/>
            <person name="Minx P."/>
            <person name="Mitreva M."/>
            <person name="Roeseler W."/>
            <person name="Tian H."/>
            <person name="Witte H."/>
            <person name="Yang S.P."/>
            <person name="Wilson R.K."/>
            <person name="Sommer R.J."/>
        </authorList>
    </citation>
    <scope>NUCLEOTIDE SEQUENCE [LARGE SCALE GENOMIC DNA]</scope>
    <source>
        <strain evidence="2">PS312</strain>
    </source>
</reference>
<organism evidence="1 2">
    <name type="scientific">Pristionchus pacificus</name>
    <name type="common">Parasitic nematode worm</name>
    <dbReference type="NCBI Taxonomy" id="54126"/>
    <lineage>
        <taxon>Eukaryota</taxon>
        <taxon>Metazoa</taxon>
        <taxon>Ecdysozoa</taxon>
        <taxon>Nematoda</taxon>
        <taxon>Chromadorea</taxon>
        <taxon>Rhabditida</taxon>
        <taxon>Rhabditina</taxon>
        <taxon>Diplogasteromorpha</taxon>
        <taxon>Diplogasteroidea</taxon>
        <taxon>Neodiplogasteridae</taxon>
        <taxon>Pristionchus</taxon>
    </lineage>
</organism>
<gene>
    <name evidence="1" type="primary">WBGene00275188</name>
</gene>
<dbReference type="Proteomes" id="UP000005239">
    <property type="component" value="Unassembled WGS sequence"/>
</dbReference>
<dbReference type="EnsemblMetazoa" id="PPA36819.1">
    <property type="protein sequence ID" value="PPA36819.1"/>
    <property type="gene ID" value="WBGene00275188"/>
</dbReference>
<keyword evidence="2" id="KW-1185">Reference proteome</keyword>
<evidence type="ECO:0000313" key="1">
    <source>
        <dbReference type="EnsemblMetazoa" id="PPA36819.1"/>
    </source>
</evidence>
<dbReference type="AlphaFoldDB" id="A0A2A6BQP2"/>
<accession>A0A2A6BQP2</accession>
<proteinExistence type="predicted"/>
<evidence type="ECO:0000313" key="2">
    <source>
        <dbReference type="Proteomes" id="UP000005239"/>
    </source>
</evidence>
<reference evidence="1" key="2">
    <citation type="submission" date="2022-06" db="UniProtKB">
        <authorList>
            <consortium name="EnsemblMetazoa"/>
        </authorList>
    </citation>
    <scope>IDENTIFICATION</scope>
    <source>
        <strain evidence="1">PS312</strain>
    </source>
</reference>
<accession>A0A8R1YQK4</accession>
<sequence>MDQQDVIFFYGPIALLIVCSHPGEWDKAKGWPSLSSFFKDDRALPSFFNSIQFNSIILSTKAWGVGGAAGDATVLHTMESGDKSFRDRATTVVDPSTPDYRLNID</sequence>
<protein>
    <submittedName>
        <fullName evidence="1">Uncharacterized protein</fullName>
    </submittedName>
</protein>